<evidence type="ECO:0000256" key="1">
    <source>
        <dbReference type="ARBA" id="ARBA00022723"/>
    </source>
</evidence>
<dbReference type="STRING" id="320778.ABT57_13095"/>
<sequence>MNDLEKQLAFITEIDRLKAVRRQTMVKPDNNRRENSAEHSWHIALMAQVLKSYVEEPVDINRSVSMLLIHDIVEIDAGDTFAFAAQHELDNQEEQEIAAANRLFGLLPDEQFEAMRALWIEFEQAETADARFAKAMDRILPLIQNMANNGGTWVEHKVTKQQVLKRNQYLQAVTPKLWAYACQQIDLAVQNGWLIDQ</sequence>
<dbReference type="PATRIC" id="fig|320778.3.peg.2856"/>
<dbReference type="PANTHER" id="PTHR11845:SF13">
    <property type="entry name" value="5'-DEOXYNUCLEOTIDASE HDDC2"/>
    <property type="match status" value="1"/>
</dbReference>
<evidence type="ECO:0000313" key="5">
    <source>
        <dbReference type="Proteomes" id="UP000035909"/>
    </source>
</evidence>
<dbReference type="Pfam" id="PF13023">
    <property type="entry name" value="HD_3"/>
    <property type="match status" value="1"/>
</dbReference>
<dbReference type="OrthoDB" id="9796032at2"/>
<dbReference type="InterPro" id="IPR006674">
    <property type="entry name" value="HD_domain"/>
</dbReference>
<accession>A0A0J1K2W7</accession>
<proteinExistence type="predicted"/>
<dbReference type="InterPro" id="IPR039356">
    <property type="entry name" value="YfbR/HDDC2"/>
</dbReference>
<gene>
    <name evidence="4" type="ORF">ABT57_13095</name>
</gene>
<evidence type="ECO:0000256" key="2">
    <source>
        <dbReference type="ARBA" id="ARBA00022801"/>
    </source>
</evidence>
<dbReference type="AlphaFoldDB" id="A0A0J1K2W7"/>
<name>A0A0J1K2W7_9GAMM</name>
<organism evidence="4 5">
    <name type="scientific">Photobacterium ganghwense</name>
    <dbReference type="NCBI Taxonomy" id="320778"/>
    <lineage>
        <taxon>Bacteria</taxon>
        <taxon>Pseudomonadati</taxon>
        <taxon>Pseudomonadota</taxon>
        <taxon>Gammaproteobacteria</taxon>
        <taxon>Vibrionales</taxon>
        <taxon>Vibrionaceae</taxon>
        <taxon>Photobacterium</taxon>
    </lineage>
</organism>
<dbReference type="PANTHER" id="PTHR11845">
    <property type="entry name" value="5'-DEOXYNUCLEOTIDASE HDDC2"/>
    <property type="match status" value="1"/>
</dbReference>
<keyword evidence="5" id="KW-1185">Reference proteome</keyword>
<dbReference type="GO" id="GO:0005737">
    <property type="term" value="C:cytoplasm"/>
    <property type="evidence" value="ECO:0007669"/>
    <property type="project" value="TreeGrafter"/>
</dbReference>
<dbReference type="SUPFAM" id="SSF109604">
    <property type="entry name" value="HD-domain/PDEase-like"/>
    <property type="match status" value="1"/>
</dbReference>
<evidence type="ECO:0000313" key="4">
    <source>
        <dbReference type="EMBL" id="KLV08742.1"/>
    </source>
</evidence>
<comment type="caution">
    <text evidence="4">The sequence shown here is derived from an EMBL/GenBank/DDBJ whole genome shotgun (WGS) entry which is preliminary data.</text>
</comment>
<dbReference type="EMBL" id="LDOU01000013">
    <property type="protein sequence ID" value="KLV08742.1"/>
    <property type="molecule type" value="Genomic_DNA"/>
</dbReference>
<evidence type="ECO:0000259" key="3">
    <source>
        <dbReference type="Pfam" id="PF13023"/>
    </source>
</evidence>
<keyword evidence="2 4" id="KW-0378">Hydrolase</keyword>
<dbReference type="Proteomes" id="UP000035909">
    <property type="component" value="Unassembled WGS sequence"/>
</dbReference>
<keyword evidence="1" id="KW-0479">Metal-binding</keyword>
<dbReference type="GO" id="GO:0046872">
    <property type="term" value="F:metal ion binding"/>
    <property type="evidence" value="ECO:0007669"/>
    <property type="project" value="UniProtKB-KW"/>
</dbReference>
<dbReference type="GO" id="GO:0002953">
    <property type="term" value="F:5'-deoxynucleotidase activity"/>
    <property type="evidence" value="ECO:0007669"/>
    <property type="project" value="InterPro"/>
</dbReference>
<dbReference type="Gene3D" id="1.10.3210.10">
    <property type="entry name" value="Hypothetical protein af1432"/>
    <property type="match status" value="1"/>
</dbReference>
<dbReference type="RefSeq" id="WP_047885668.1">
    <property type="nucleotide sequence ID" value="NZ_CP071325.1"/>
</dbReference>
<protein>
    <submittedName>
        <fullName evidence="4">Hydrolase</fullName>
    </submittedName>
</protein>
<reference evidence="4 5" key="1">
    <citation type="submission" date="2015-05" db="EMBL/GenBank/DDBJ databases">
        <title>Photobacterium galathea sp. nov.</title>
        <authorList>
            <person name="Machado H."/>
            <person name="Gram L."/>
        </authorList>
    </citation>
    <scope>NUCLEOTIDE SEQUENCE [LARGE SCALE GENOMIC DNA]</scope>
    <source>
        <strain evidence="4 5">DSM 22954</strain>
    </source>
</reference>
<feature type="domain" description="HD" evidence="3">
    <location>
        <begin position="14"/>
        <end position="178"/>
    </location>
</feature>